<dbReference type="Gene3D" id="3.40.50.300">
    <property type="entry name" value="P-loop containing nucleotide triphosphate hydrolases"/>
    <property type="match status" value="1"/>
</dbReference>
<dbReference type="GeneID" id="36101221"/>
<dbReference type="RefSeq" id="WP_104837224.1">
    <property type="nucleotide sequence ID" value="NZ_CP026606.1"/>
</dbReference>
<dbReference type="PROSITE" id="PS00211">
    <property type="entry name" value="ABC_TRANSPORTER_1"/>
    <property type="match status" value="1"/>
</dbReference>
<protein>
    <submittedName>
        <fullName evidence="6">Glycine betaine/L-proline transport ATP-binding protein ProV</fullName>
    </submittedName>
    <submittedName>
        <fullName evidence="7">Glycine betaine/proline transport system ATP-binding protein</fullName>
    </submittedName>
</protein>
<name>A0A2L1C9H5_METMI</name>
<reference evidence="9" key="1">
    <citation type="journal article" date="2018" name="Genome Announc.">
        <title>Complete Genome Sequence of the Methanococcus maripaludis Type Strain JJ (DSM 2067), a Model for Selenoprotein Synthesis in Archaea.</title>
        <authorList>
            <person name="Poehlein A."/>
            <person name="Heym D."/>
            <person name="Quitzke V."/>
            <person name="Fersch J."/>
            <person name="Daniel R."/>
            <person name="Rother M."/>
        </authorList>
    </citation>
    <scope>NUCLEOTIDE SEQUENCE [LARGE SCALE GENOMIC DNA]</scope>
    <source>
        <strain evidence="9">DSM 2067</strain>
    </source>
</reference>
<dbReference type="InterPro" id="IPR046342">
    <property type="entry name" value="CBS_dom_sf"/>
</dbReference>
<feature type="domain" description="ABC transporter" evidence="5">
    <location>
        <begin position="30"/>
        <end position="268"/>
    </location>
</feature>
<dbReference type="PANTHER" id="PTHR43869:SF1">
    <property type="entry name" value="GLYCINE BETAINE_PROLINE BETAINE TRANSPORT SYSTEM ATP-BINDING PROTEIN PROV"/>
    <property type="match status" value="1"/>
</dbReference>
<dbReference type="EMBL" id="JACHED010000001">
    <property type="protein sequence ID" value="MBB6496123.1"/>
    <property type="molecule type" value="Genomic_DNA"/>
</dbReference>
<dbReference type="GO" id="GO:0016020">
    <property type="term" value="C:membrane"/>
    <property type="evidence" value="ECO:0007669"/>
    <property type="project" value="InterPro"/>
</dbReference>
<proteinExistence type="inferred from homology"/>
<keyword evidence="3" id="KW-0547">Nucleotide-binding</keyword>
<evidence type="ECO:0000256" key="3">
    <source>
        <dbReference type="ARBA" id="ARBA00022741"/>
    </source>
</evidence>
<evidence type="ECO:0000313" key="8">
    <source>
        <dbReference type="EMBL" id="MBB6496123.1"/>
    </source>
</evidence>
<dbReference type="GO" id="GO:0005524">
    <property type="term" value="F:ATP binding"/>
    <property type="evidence" value="ECO:0007669"/>
    <property type="project" value="UniProtKB-KW"/>
</dbReference>
<gene>
    <name evidence="6" type="primary">proV</name>
    <name evidence="7" type="ORF">HNP94_000871</name>
    <name evidence="8" type="ORF">HNP96_000144</name>
    <name evidence="6" type="ORF">MMJJ_01270</name>
</gene>
<dbReference type="Gene3D" id="3.10.580.10">
    <property type="entry name" value="CBS-domain"/>
    <property type="match status" value="1"/>
</dbReference>
<comment type="similarity">
    <text evidence="1">Belongs to the ABC transporter superfamily.</text>
</comment>
<dbReference type="Proteomes" id="UP000590564">
    <property type="component" value="Unassembled WGS sequence"/>
</dbReference>
<dbReference type="InterPro" id="IPR003439">
    <property type="entry name" value="ABC_transporter-like_ATP-bd"/>
</dbReference>
<dbReference type="SUPFAM" id="SSF52540">
    <property type="entry name" value="P-loop containing nucleoside triphosphate hydrolases"/>
    <property type="match status" value="1"/>
</dbReference>
<dbReference type="SMART" id="SM00382">
    <property type="entry name" value="AAA"/>
    <property type="match status" value="1"/>
</dbReference>
<organism evidence="6 9">
    <name type="scientific">Methanococcus maripaludis</name>
    <name type="common">Methanococcus deltae</name>
    <dbReference type="NCBI Taxonomy" id="39152"/>
    <lineage>
        <taxon>Archaea</taxon>
        <taxon>Methanobacteriati</taxon>
        <taxon>Methanobacteriota</taxon>
        <taxon>Methanomada group</taxon>
        <taxon>Methanococci</taxon>
        <taxon>Methanococcales</taxon>
        <taxon>Methanococcaceae</taxon>
        <taxon>Methanococcus</taxon>
    </lineage>
</organism>
<dbReference type="InterPro" id="IPR003593">
    <property type="entry name" value="AAA+_ATPase"/>
</dbReference>
<keyword evidence="2" id="KW-0813">Transport</keyword>
<dbReference type="SUPFAM" id="SSF54631">
    <property type="entry name" value="CBS-domain pair"/>
    <property type="match status" value="1"/>
</dbReference>
<dbReference type="InterPro" id="IPR005892">
    <property type="entry name" value="Gly-betaine_transp_ATP-bd"/>
</dbReference>
<dbReference type="InterPro" id="IPR051921">
    <property type="entry name" value="ABC_osmolyte_uptake_ATP-bind"/>
</dbReference>
<evidence type="ECO:0000256" key="4">
    <source>
        <dbReference type="ARBA" id="ARBA00022840"/>
    </source>
</evidence>
<dbReference type="Proteomes" id="UP000567099">
    <property type="component" value="Unassembled WGS sequence"/>
</dbReference>
<evidence type="ECO:0000313" key="10">
    <source>
        <dbReference type="Proteomes" id="UP000567099"/>
    </source>
</evidence>
<evidence type="ECO:0000259" key="5">
    <source>
        <dbReference type="PROSITE" id="PS50893"/>
    </source>
</evidence>
<dbReference type="AlphaFoldDB" id="A0A2L1C9H5"/>
<evidence type="ECO:0000313" key="11">
    <source>
        <dbReference type="Proteomes" id="UP000590564"/>
    </source>
</evidence>
<dbReference type="Proteomes" id="UP000239462">
    <property type="component" value="Chromosome"/>
</dbReference>
<reference evidence="6" key="2">
    <citation type="submission" date="2018-02" db="EMBL/GenBank/DDBJ databases">
        <title>Complete genome sequence of the Methanococcus maripaludis type strain JJ (DSM 2067), a model for selenoprotein synthesis in Archaea.</title>
        <authorList>
            <person name="Poehlein A."/>
            <person name="Heym D."/>
            <person name="Quitzke V."/>
            <person name="Fersch J."/>
            <person name="Daniel R."/>
            <person name="Rother M."/>
        </authorList>
    </citation>
    <scope>NUCLEOTIDE SEQUENCE [LARGE SCALE GENOMIC DNA]</scope>
    <source>
        <strain evidence="6">DSM 2067</strain>
    </source>
</reference>
<reference evidence="8 11" key="3">
    <citation type="submission" date="2020-08" db="EMBL/GenBank/DDBJ databases">
        <title>Genomic Encyclopedia of Type Strains, Phase IV (KMG-V): Genome sequencing to study the core and pangenomes of soil and plant-associated prokaryotes.</title>
        <authorList>
            <person name="Whitman W."/>
        </authorList>
    </citation>
    <scope>NUCLEOTIDE SEQUENCE [LARGE SCALE GENOMIC DNA]</scope>
    <source>
        <strain evidence="7 10">C13</strain>
        <strain evidence="8 11">D1</strain>
    </source>
</reference>
<dbReference type="InterPro" id="IPR017871">
    <property type="entry name" value="ABC_transporter-like_CS"/>
</dbReference>
<dbReference type="InterPro" id="IPR027417">
    <property type="entry name" value="P-loop_NTPase"/>
</dbReference>
<dbReference type="FunFam" id="3.40.50.300:FF:000201">
    <property type="entry name" value="Glycine betaine/L-proline ABC transporter ATP-binding protein"/>
    <property type="match status" value="1"/>
</dbReference>
<evidence type="ECO:0000313" key="6">
    <source>
        <dbReference type="EMBL" id="AVB75546.1"/>
    </source>
</evidence>
<accession>A0A2L1C9H5</accession>
<dbReference type="GO" id="GO:0016887">
    <property type="term" value="F:ATP hydrolysis activity"/>
    <property type="evidence" value="ECO:0007669"/>
    <property type="project" value="InterPro"/>
</dbReference>
<evidence type="ECO:0000256" key="2">
    <source>
        <dbReference type="ARBA" id="ARBA00022448"/>
    </source>
</evidence>
<evidence type="ECO:0000256" key="1">
    <source>
        <dbReference type="ARBA" id="ARBA00005417"/>
    </source>
</evidence>
<keyword evidence="4 6" id="KW-0067">ATP-binding</keyword>
<dbReference type="PROSITE" id="PS50893">
    <property type="entry name" value="ABC_TRANSPORTER_2"/>
    <property type="match status" value="1"/>
</dbReference>
<dbReference type="EMBL" id="CP026606">
    <property type="protein sequence ID" value="AVB75546.1"/>
    <property type="molecule type" value="Genomic_DNA"/>
</dbReference>
<dbReference type="GO" id="GO:0006950">
    <property type="term" value="P:response to stress"/>
    <property type="evidence" value="ECO:0007669"/>
    <property type="project" value="UniProtKB-ARBA"/>
</dbReference>
<dbReference type="PANTHER" id="PTHR43869">
    <property type="entry name" value="GLYCINE BETAINE/PROLINE BETAINE TRANSPORT SYSTEM ATP-BINDING PROTEIN PROV"/>
    <property type="match status" value="1"/>
</dbReference>
<dbReference type="Pfam" id="PF00005">
    <property type="entry name" value="ABC_tran"/>
    <property type="match status" value="1"/>
</dbReference>
<dbReference type="KEGG" id="mmad:MMJJ_01270"/>
<evidence type="ECO:0000313" key="9">
    <source>
        <dbReference type="Proteomes" id="UP000239462"/>
    </source>
</evidence>
<dbReference type="EMBL" id="JACDUO010000001">
    <property type="protein sequence ID" value="MBA2863871.1"/>
    <property type="molecule type" value="Genomic_DNA"/>
</dbReference>
<dbReference type="CDD" id="cd03294">
    <property type="entry name" value="ABC_Pro_Gly_Betaine"/>
    <property type="match status" value="1"/>
</dbReference>
<evidence type="ECO:0000313" key="7">
    <source>
        <dbReference type="EMBL" id="MBA2863871.1"/>
    </source>
</evidence>
<dbReference type="GO" id="GO:0031460">
    <property type="term" value="P:glycine betaine transport"/>
    <property type="evidence" value="ECO:0007669"/>
    <property type="project" value="InterPro"/>
</dbReference>
<dbReference type="NCBIfam" id="TIGR01186">
    <property type="entry name" value="proV"/>
    <property type="match status" value="1"/>
</dbReference>
<sequence length="389" mass="44138">MDEPIIQVTELYKIFGKKPEKAYPLIKEGFSRQEIKEKTKQVVGLKNINFDVKRGEIFVIMGLSGSGKSTLIRCINRLIKPTFGKIVLETGADISQMSEKELLEIRRKYFGMVFQKFGLLPNRSVLENVALGLEIQGMGLEERIEKSEKALSLVGLKGWEKSKISELSGGMQQRVGLARGLAVNPEILLMDEPFSALDPLIRLEMQELLLKIQKKMKKTIIFITHDLNEAIKLGDRIMILNEEGSLVQLSHPEEILLNPQNDFVESFVKEVDKTTVIRAESLVKKPEFTLNNTIEKENAVKILGELNLDFAYVLDDSGKYIGVVNNEELQNSEKIMDCIHKIKPLEDVKTINQGLPQFISSDYPVPIVDDENNFLGYVEFEEVIKLIKE</sequence>